<sequence>MSKPRPIPTTGVPAPRVIHYVTPAVPADVAHLTPAQIEDYQARYVQWRFRQAAIAERDRRARMAYLGFGVTAGLGVLGALSFAVWQIVHAVSFLGVLAIPAVLLLAGGALWGGHRCITVIQHWH</sequence>
<reference evidence="2" key="1">
    <citation type="submission" date="2023-07" db="EMBL/GenBank/DDBJ databases">
        <title>Sequencing the genomes of 1000 actinobacteria strains.</title>
        <authorList>
            <person name="Klenk H.-P."/>
        </authorList>
    </citation>
    <scope>NUCLEOTIDE SEQUENCE</scope>
    <source>
        <strain evidence="2">DSM 44707</strain>
    </source>
</reference>
<accession>A0AAE3YK20</accession>
<evidence type="ECO:0000313" key="3">
    <source>
        <dbReference type="Proteomes" id="UP001183643"/>
    </source>
</evidence>
<name>A0AAE3YK20_9ACTN</name>
<proteinExistence type="predicted"/>
<dbReference type="EMBL" id="JAVDYB010000001">
    <property type="protein sequence ID" value="MDR7273603.1"/>
    <property type="molecule type" value="Genomic_DNA"/>
</dbReference>
<keyword evidence="3" id="KW-1185">Reference proteome</keyword>
<keyword evidence="1" id="KW-0812">Transmembrane</keyword>
<comment type="caution">
    <text evidence="2">The sequence shown here is derived from an EMBL/GenBank/DDBJ whole genome shotgun (WGS) entry which is preliminary data.</text>
</comment>
<protein>
    <submittedName>
        <fullName evidence="2">Uncharacterized protein</fullName>
    </submittedName>
</protein>
<keyword evidence="1" id="KW-0472">Membrane</keyword>
<organism evidence="2 3">
    <name type="scientific">Catenuloplanes atrovinosus</name>
    <dbReference type="NCBI Taxonomy" id="137266"/>
    <lineage>
        <taxon>Bacteria</taxon>
        <taxon>Bacillati</taxon>
        <taxon>Actinomycetota</taxon>
        <taxon>Actinomycetes</taxon>
        <taxon>Micromonosporales</taxon>
        <taxon>Micromonosporaceae</taxon>
        <taxon>Catenuloplanes</taxon>
    </lineage>
</organism>
<dbReference type="AlphaFoldDB" id="A0AAE3YK20"/>
<feature type="transmembrane region" description="Helical" evidence="1">
    <location>
        <begin position="91"/>
        <end position="111"/>
    </location>
</feature>
<dbReference type="RefSeq" id="WP_310362181.1">
    <property type="nucleotide sequence ID" value="NZ_JAVDYB010000001.1"/>
</dbReference>
<dbReference type="Proteomes" id="UP001183643">
    <property type="component" value="Unassembled WGS sequence"/>
</dbReference>
<evidence type="ECO:0000256" key="1">
    <source>
        <dbReference type="SAM" id="Phobius"/>
    </source>
</evidence>
<feature type="transmembrane region" description="Helical" evidence="1">
    <location>
        <begin position="64"/>
        <end position="85"/>
    </location>
</feature>
<keyword evidence="1" id="KW-1133">Transmembrane helix</keyword>
<evidence type="ECO:0000313" key="2">
    <source>
        <dbReference type="EMBL" id="MDR7273603.1"/>
    </source>
</evidence>
<gene>
    <name evidence="2" type="ORF">J2S41_000381</name>
</gene>